<feature type="domain" description="Response regulatory" evidence="2">
    <location>
        <begin position="1"/>
        <end position="123"/>
    </location>
</feature>
<proteinExistence type="predicted"/>
<evidence type="ECO:0000313" key="4">
    <source>
        <dbReference type="Proteomes" id="UP000662783"/>
    </source>
</evidence>
<dbReference type="InterPro" id="IPR001789">
    <property type="entry name" value="Sig_transdc_resp-reg_receiver"/>
</dbReference>
<dbReference type="PROSITE" id="PS50110">
    <property type="entry name" value="RESPONSE_REGULATORY"/>
    <property type="match status" value="1"/>
</dbReference>
<dbReference type="PANTHER" id="PTHR44520:SF2">
    <property type="entry name" value="RESPONSE REGULATOR RCP1"/>
    <property type="match status" value="1"/>
</dbReference>
<accession>A0A974WIV9</accession>
<dbReference type="PANTHER" id="PTHR44520">
    <property type="entry name" value="RESPONSE REGULATOR RCP1-RELATED"/>
    <property type="match status" value="1"/>
</dbReference>
<dbReference type="InterPro" id="IPR052893">
    <property type="entry name" value="TCS_response_regulator"/>
</dbReference>
<dbReference type="Gene3D" id="3.40.50.2300">
    <property type="match status" value="1"/>
</dbReference>
<evidence type="ECO:0000259" key="2">
    <source>
        <dbReference type="PROSITE" id="PS50110"/>
    </source>
</evidence>
<dbReference type="GO" id="GO:0000160">
    <property type="term" value="P:phosphorelay signal transduction system"/>
    <property type="evidence" value="ECO:0007669"/>
    <property type="project" value="InterPro"/>
</dbReference>
<dbReference type="SMART" id="SM00448">
    <property type="entry name" value="REC"/>
    <property type="match status" value="1"/>
</dbReference>
<keyword evidence="1" id="KW-0597">Phosphoprotein</keyword>
<name>A0A974WIV9_9BACT</name>
<evidence type="ECO:0000256" key="1">
    <source>
        <dbReference type="PROSITE-ProRule" id="PRU00169"/>
    </source>
</evidence>
<dbReference type="Pfam" id="PF00072">
    <property type="entry name" value="Response_reg"/>
    <property type="match status" value="1"/>
</dbReference>
<sequence>MLIDDNEIDIFINQKVLEFNDFASEIVNIQAAQQAIDSLNNATKEDVPDVIFLDLNMPIIDGFKFLFEFSKMDDIVRNNTKIIVLTSSDNARDKEKVAANPDVVAFVSKPLTDKKLAELNHLL</sequence>
<dbReference type="EMBL" id="CP070608">
    <property type="protein sequence ID" value="QSE99358.1"/>
    <property type="molecule type" value="Genomic_DNA"/>
</dbReference>
<dbReference type="AlphaFoldDB" id="A0A974WIV9"/>
<dbReference type="Proteomes" id="UP000662783">
    <property type="component" value="Chromosome"/>
</dbReference>
<feature type="modified residue" description="4-aspartylphosphate" evidence="1">
    <location>
        <position position="54"/>
    </location>
</feature>
<gene>
    <name evidence="3" type="ORF">JR347_08615</name>
</gene>
<dbReference type="KEGG" id="fuv:JR347_08615"/>
<dbReference type="InterPro" id="IPR011006">
    <property type="entry name" value="CheY-like_superfamily"/>
</dbReference>
<keyword evidence="4" id="KW-1185">Reference proteome</keyword>
<evidence type="ECO:0000313" key="3">
    <source>
        <dbReference type="EMBL" id="QSE99358.1"/>
    </source>
</evidence>
<organism evidence="3 4">
    <name type="scientific">Fulvivirga lutea</name>
    <dbReference type="NCBI Taxonomy" id="2810512"/>
    <lineage>
        <taxon>Bacteria</taxon>
        <taxon>Pseudomonadati</taxon>
        <taxon>Bacteroidota</taxon>
        <taxon>Cytophagia</taxon>
        <taxon>Cytophagales</taxon>
        <taxon>Fulvivirgaceae</taxon>
        <taxon>Fulvivirga</taxon>
    </lineage>
</organism>
<protein>
    <submittedName>
        <fullName evidence="3">Response regulator</fullName>
    </submittedName>
</protein>
<dbReference type="SUPFAM" id="SSF52172">
    <property type="entry name" value="CheY-like"/>
    <property type="match status" value="1"/>
</dbReference>
<reference evidence="3" key="1">
    <citation type="submission" date="2021-02" db="EMBL/GenBank/DDBJ databases">
        <title>Fulvivirga sp. S481 isolated from sea water.</title>
        <authorList>
            <person name="Bae S.S."/>
            <person name="Baek K."/>
        </authorList>
    </citation>
    <scope>NUCLEOTIDE SEQUENCE</scope>
    <source>
        <strain evidence="3">S481</strain>
    </source>
</reference>